<evidence type="ECO:0000256" key="9">
    <source>
        <dbReference type="ARBA" id="ARBA00054606"/>
    </source>
</evidence>
<keyword evidence="6 10" id="KW-0554">One-carbon metabolism</keyword>
<feature type="binding site" evidence="10">
    <location>
        <position position="253"/>
    </location>
    <ligand>
        <name>(6S)-5,6,7,8-tetrahydrofolate</name>
        <dbReference type="ChEBI" id="CHEBI:57453"/>
    </ligand>
</feature>
<dbReference type="GO" id="GO:0030170">
    <property type="term" value="F:pyridoxal phosphate binding"/>
    <property type="evidence" value="ECO:0007669"/>
    <property type="project" value="UniProtKB-UniRule"/>
</dbReference>
<evidence type="ECO:0000256" key="3">
    <source>
        <dbReference type="ARBA" id="ARBA00006376"/>
    </source>
</evidence>
<evidence type="ECO:0000256" key="6">
    <source>
        <dbReference type="ARBA" id="ARBA00022563"/>
    </source>
</evidence>
<comment type="catalytic activity">
    <reaction evidence="10">
        <text>(6R)-5,10-methylene-5,6,7,8-tetrahydrofolate + glycine + H2O = (6S)-5,6,7,8-tetrahydrofolate + L-serine</text>
        <dbReference type="Rhea" id="RHEA:15481"/>
        <dbReference type="ChEBI" id="CHEBI:15377"/>
        <dbReference type="ChEBI" id="CHEBI:15636"/>
        <dbReference type="ChEBI" id="CHEBI:33384"/>
        <dbReference type="ChEBI" id="CHEBI:57305"/>
        <dbReference type="ChEBI" id="CHEBI:57453"/>
        <dbReference type="EC" id="2.1.2.1"/>
    </reaction>
</comment>
<comment type="caution">
    <text evidence="14">The sequence shown here is derived from an EMBL/GenBank/DDBJ whole genome shotgun (WGS) entry which is preliminary data.</text>
</comment>
<dbReference type="Proteomes" id="UP000319818">
    <property type="component" value="Unassembled WGS sequence"/>
</dbReference>
<feature type="region of interest" description="Disordered" evidence="12">
    <location>
        <begin position="357"/>
        <end position="377"/>
    </location>
</feature>
<feature type="binding site" evidence="10">
    <location>
        <position position="129"/>
    </location>
    <ligand>
        <name>(6S)-5,6,7,8-tetrahydrofolate</name>
        <dbReference type="ChEBI" id="CHEBI:57453"/>
    </ligand>
</feature>
<dbReference type="GO" id="GO:0035999">
    <property type="term" value="P:tetrahydrofolate interconversion"/>
    <property type="evidence" value="ECO:0007669"/>
    <property type="project" value="UniProtKB-UniRule"/>
</dbReference>
<dbReference type="InterPro" id="IPR001085">
    <property type="entry name" value="Ser_HO-MeTrfase"/>
</dbReference>
<dbReference type="FunFam" id="3.40.640.10:FF:000001">
    <property type="entry name" value="Serine hydroxymethyltransferase"/>
    <property type="match status" value="1"/>
</dbReference>
<comment type="caution">
    <text evidence="10">Lacks conserved residue(s) required for the propagation of feature annotation.</text>
</comment>
<comment type="cofactor">
    <cofactor evidence="1 10 11">
        <name>pyridoxal 5'-phosphate</name>
        <dbReference type="ChEBI" id="CHEBI:597326"/>
    </cofactor>
</comment>
<dbReference type="AlphaFoldDB" id="A0A543G9Z0"/>
<dbReference type="RefSeq" id="WP_142095743.1">
    <property type="nucleotide sequence ID" value="NZ_VFPH01000001.1"/>
</dbReference>
<evidence type="ECO:0000259" key="13">
    <source>
        <dbReference type="Pfam" id="PF00464"/>
    </source>
</evidence>
<dbReference type="InterPro" id="IPR015424">
    <property type="entry name" value="PyrdxlP-dep_Trfase"/>
</dbReference>
<keyword evidence="7 10" id="KW-0808">Transferase</keyword>
<dbReference type="GO" id="GO:0042803">
    <property type="term" value="F:protein homodimerization activity"/>
    <property type="evidence" value="ECO:0007669"/>
    <property type="project" value="UniProtKB-ARBA"/>
</dbReference>
<dbReference type="SUPFAM" id="SSF53383">
    <property type="entry name" value="PLP-dependent transferases"/>
    <property type="match status" value="1"/>
</dbReference>
<dbReference type="InterPro" id="IPR015421">
    <property type="entry name" value="PyrdxlP-dep_Trfase_major"/>
</dbReference>
<comment type="pathway">
    <text evidence="10">Amino-acid biosynthesis; glycine biosynthesis; glycine from L-serine: step 1/1.</text>
</comment>
<dbReference type="GO" id="GO:0005829">
    <property type="term" value="C:cytosol"/>
    <property type="evidence" value="ECO:0007669"/>
    <property type="project" value="TreeGrafter"/>
</dbReference>
<evidence type="ECO:0000256" key="1">
    <source>
        <dbReference type="ARBA" id="ARBA00001933"/>
    </source>
</evidence>
<dbReference type="InterPro" id="IPR039429">
    <property type="entry name" value="SHMT-like_dom"/>
</dbReference>
<keyword evidence="5 10" id="KW-0963">Cytoplasm</keyword>
<comment type="similarity">
    <text evidence="3 10">Belongs to the SHMT family.</text>
</comment>
<evidence type="ECO:0000256" key="11">
    <source>
        <dbReference type="PIRSR" id="PIRSR000412-50"/>
    </source>
</evidence>
<protein>
    <recommendedName>
        <fullName evidence="10">Serine hydroxymethyltransferase</fullName>
        <shortName evidence="10">SHMT</shortName>
        <shortName evidence="10">Serine methylase</shortName>
        <ecNumber evidence="10">2.1.2.1</ecNumber>
    </recommendedName>
</protein>
<feature type="modified residue" description="N6-(pyridoxal phosphate)lysine" evidence="10 11">
    <location>
        <position position="238"/>
    </location>
</feature>
<proteinExistence type="inferred from homology"/>
<dbReference type="UniPathway" id="UPA00288">
    <property type="reaction ID" value="UER01023"/>
</dbReference>
<organism evidence="14 15">
    <name type="scientific">Pseudonocardia cypriaca</name>
    <dbReference type="NCBI Taxonomy" id="882449"/>
    <lineage>
        <taxon>Bacteria</taxon>
        <taxon>Bacillati</taxon>
        <taxon>Actinomycetota</taxon>
        <taxon>Actinomycetes</taxon>
        <taxon>Pseudonocardiales</taxon>
        <taxon>Pseudonocardiaceae</taxon>
        <taxon>Pseudonocardia</taxon>
    </lineage>
</organism>
<dbReference type="Gene3D" id="3.40.640.10">
    <property type="entry name" value="Type I PLP-dependent aspartate aminotransferase-like (Major domain)"/>
    <property type="match status" value="1"/>
</dbReference>
<evidence type="ECO:0000256" key="12">
    <source>
        <dbReference type="SAM" id="MobiDB-lite"/>
    </source>
</evidence>
<evidence type="ECO:0000313" key="14">
    <source>
        <dbReference type="EMBL" id="TQM42909.1"/>
    </source>
</evidence>
<evidence type="ECO:0000256" key="7">
    <source>
        <dbReference type="ARBA" id="ARBA00022679"/>
    </source>
</evidence>
<dbReference type="PANTHER" id="PTHR11680:SF35">
    <property type="entry name" value="SERINE HYDROXYMETHYLTRANSFERASE 1"/>
    <property type="match status" value="1"/>
</dbReference>
<dbReference type="InterPro" id="IPR049943">
    <property type="entry name" value="Ser_HO-MeTrfase-like"/>
</dbReference>
<dbReference type="PANTHER" id="PTHR11680">
    <property type="entry name" value="SERINE HYDROXYMETHYLTRANSFERASE"/>
    <property type="match status" value="1"/>
</dbReference>
<dbReference type="GO" id="GO:0019264">
    <property type="term" value="P:glycine biosynthetic process from serine"/>
    <property type="evidence" value="ECO:0007669"/>
    <property type="project" value="UniProtKB-UniRule"/>
</dbReference>
<dbReference type="GO" id="GO:0008168">
    <property type="term" value="F:methyltransferase activity"/>
    <property type="evidence" value="ECO:0007669"/>
    <property type="project" value="UniProtKB-KW"/>
</dbReference>
<evidence type="ECO:0000256" key="8">
    <source>
        <dbReference type="ARBA" id="ARBA00022898"/>
    </source>
</evidence>
<comment type="function">
    <text evidence="9">Catalyzes the reversible interconversion of serine and glycine with tetrahydrofolate (THF) serving as the one-carbon carrier. This reaction serves as the major source of one-carbon groups required for the biosynthesis of purines, thymidylate, methionine, and other important biomolecules. Also exhibits THF-independent aldolase activity toward beta-hydroxyamino acids, producing glycine and aldehydes, via a retro-aldol mechanism. Thus, is able to catalyze the cleavage of L-allo-threonine.</text>
</comment>
<comment type="subcellular location">
    <subcellularLocation>
        <location evidence="2 10">Cytoplasm</location>
    </subcellularLocation>
</comment>
<dbReference type="EC" id="2.1.2.1" evidence="10"/>
<keyword evidence="15" id="KW-1185">Reference proteome</keyword>
<sequence length="429" mass="45407">MSEQSTPFWGPDFDALQHQDPEIAGVVLDELARLRGGLQLIASENLTSPAVLAALGSTLSNKYAEGYPGRRYYGGCEVVDRAEEIGNERAKELFGADHVNLQPHSGASANFAVYAAFTQPGDTVLAMDLKQGGHLTHGSKVSFSGKWFNAVSYTVREDSELIDYDQVRDLALEHRPKLIIAGATAYPRLIDFAAFRQIADEVGAKLMVDAAHFIGLVAGKAIPSPVPFADVVTATTHKVLRGPRGGMILAKAEHAKAVDKAVFPFSQGGPLMHSVAAKAVAMREAAQPEYQAYAHQVIANAQALAKALENEGMRAVSGGTDTHLALVDLRPIGVTGDQAETRCDAARITLNKNSIPYDPAPPLKPSGLRVGSPSVTTQGMTETDMAEIGTLLGRAVRAEHGTPAGDAELADVAEAVSTLVARAPAYPRA</sequence>
<evidence type="ECO:0000313" key="15">
    <source>
        <dbReference type="Proteomes" id="UP000319818"/>
    </source>
</evidence>
<dbReference type="HAMAP" id="MF_00051">
    <property type="entry name" value="SHMT"/>
    <property type="match status" value="1"/>
</dbReference>
<dbReference type="PIRSF" id="PIRSF000412">
    <property type="entry name" value="SHMT"/>
    <property type="match status" value="1"/>
</dbReference>
<keyword evidence="8 10" id="KW-0663">Pyridoxal phosphate</keyword>
<feature type="binding site" evidence="10">
    <location>
        <begin position="133"/>
        <end position="135"/>
    </location>
    <ligand>
        <name>(6S)-5,6,7,8-tetrahydrofolate</name>
        <dbReference type="ChEBI" id="CHEBI:57453"/>
    </ligand>
</feature>
<evidence type="ECO:0000256" key="10">
    <source>
        <dbReference type="HAMAP-Rule" id="MF_00051"/>
    </source>
</evidence>
<gene>
    <name evidence="10" type="primary">glyA</name>
    <name evidence="14" type="ORF">FB388_0247</name>
</gene>
<keyword evidence="14" id="KW-0489">Methyltransferase</keyword>
<dbReference type="InterPro" id="IPR015422">
    <property type="entry name" value="PyrdxlP-dep_Trfase_small"/>
</dbReference>
<dbReference type="NCBIfam" id="NF000586">
    <property type="entry name" value="PRK00011.1"/>
    <property type="match status" value="1"/>
</dbReference>
<dbReference type="UniPathway" id="UPA00193"/>
<name>A0A543G9Z0_9PSEU</name>
<dbReference type="CDD" id="cd00378">
    <property type="entry name" value="SHMT"/>
    <property type="match status" value="1"/>
</dbReference>
<evidence type="ECO:0000256" key="2">
    <source>
        <dbReference type="ARBA" id="ARBA00004496"/>
    </source>
</evidence>
<dbReference type="GO" id="GO:0004372">
    <property type="term" value="F:glycine hydroxymethyltransferase activity"/>
    <property type="evidence" value="ECO:0007669"/>
    <property type="project" value="UniProtKB-UniRule"/>
</dbReference>
<accession>A0A543G9Z0</accession>
<dbReference type="Gene3D" id="3.90.1150.10">
    <property type="entry name" value="Aspartate Aminotransferase, domain 1"/>
    <property type="match status" value="1"/>
</dbReference>
<evidence type="ECO:0000256" key="4">
    <source>
        <dbReference type="ARBA" id="ARBA00011738"/>
    </source>
</evidence>
<comment type="subunit">
    <text evidence="4 10">Homodimer.</text>
</comment>
<dbReference type="GO" id="GO:0032259">
    <property type="term" value="P:methylation"/>
    <property type="evidence" value="ECO:0007669"/>
    <property type="project" value="UniProtKB-KW"/>
</dbReference>
<feature type="domain" description="Serine hydroxymethyltransferase-like" evidence="13">
    <location>
        <begin position="16"/>
        <end position="390"/>
    </location>
</feature>
<dbReference type="EMBL" id="VFPH01000001">
    <property type="protein sequence ID" value="TQM42909.1"/>
    <property type="molecule type" value="Genomic_DNA"/>
</dbReference>
<keyword evidence="10" id="KW-0028">Amino-acid biosynthesis</keyword>
<dbReference type="Pfam" id="PF00464">
    <property type="entry name" value="SHMT"/>
    <property type="match status" value="1"/>
</dbReference>
<evidence type="ECO:0000256" key="5">
    <source>
        <dbReference type="ARBA" id="ARBA00022490"/>
    </source>
</evidence>
<reference evidence="14 15" key="1">
    <citation type="submission" date="2019-06" db="EMBL/GenBank/DDBJ databases">
        <title>Sequencing the genomes of 1000 actinobacteria strains.</title>
        <authorList>
            <person name="Klenk H.-P."/>
        </authorList>
    </citation>
    <scope>NUCLEOTIDE SEQUENCE [LARGE SCALE GENOMIC DNA]</scope>
    <source>
        <strain evidence="14 15">DSM 45511</strain>
    </source>
</reference>
<dbReference type="OrthoDB" id="9803846at2"/>
<feature type="site" description="Plays an important role in substrate specificity" evidence="10">
    <location>
        <position position="237"/>
    </location>
</feature>
<comment type="pathway">
    <text evidence="10">One-carbon metabolism; tetrahydrofolate interconversion.</text>
</comment>